<accession>A0A644W5L8</accession>
<gene>
    <name evidence="1" type="ORF">SDC9_45234</name>
</gene>
<organism evidence="1">
    <name type="scientific">bioreactor metagenome</name>
    <dbReference type="NCBI Taxonomy" id="1076179"/>
    <lineage>
        <taxon>unclassified sequences</taxon>
        <taxon>metagenomes</taxon>
        <taxon>ecological metagenomes</taxon>
    </lineage>
</organism>
<protein>
    <submittedName>
        <fullName evidence="1">Uncharacterized protein</fullName>
    </submittedName>
</protein>
<proteinExistence type="predicted"/>
<dbReference type="AlphaFoldDB" id="A0A644W5L8"/>
<evidence type="ECO:0000313" key="1">
    <source>
        <dbReference type="EMBL" id="MPL99021.1"/>
    </source>
</evidence>
<name>A0A644W5L8_9ZZZZ</name>
<dbReference type="EMBL" id="VSSQ01000641">
    <property type="protein sequence ID" value="MPL99021.1"/>
    <property type="molecule type" value="Genomic_DNA"/>
</dbReference>
<reference evidence="1" key="1">
    <citation type="submission" date="2019-08" db="EMBL/GenBank/DDBJ databases">
        <authorList>
            <person name="Kucharzyk K."/>
            <person name="Murdoch R.W."/>
            <person name="Higgins S."/>
            <person name="Loffler F."/>
        </authorList>
    </citation>
    <scope>NUCLEOTIDE SEQUENCE</scope>
</reference>
<comment type="caution">
    <text evidence="1">The sequence shown here is derived from an EMBL/GenBank/DDBJ whole genome shotgun (WGS) entry which is preliminary data.</text>
</comment>
<sequence>MGEVAAKRHGKALDGRAIAARAVAHRASHPQVAPPVGHLRHLRQDLAGARERLVDVPQRAGAADPREMEIGRRLPFRDIAGAVDPDEEERHAAGLRPLQCREPVAGGLEADAEAARQQLDVIALGLGRLDEGAIGQDQRAGEVIRQADAQQAARLVAFHAGLAGEPVDLGALFQKGDLRRDLEGALTGAQPGGQVQHPRCRVVATQRGRVFVKRDADAVPPGEPVGQPLGHPPGAQAAADRLGRLVEARDVVALHVEPVAHRLERGGRSAEPADDAPVHQVDPLGVLAQPRLHRDDRAGDAGHVGGELAQLDHRGAGALIGECRTQIGDQPRLLGFGEELHVQPEDRVQLQQHRHRQRALVLLHLVQIARAEFKRAGERDLGHAVVLAQPAQPHPHEGLLHLSILRNIRKTCGNPSQT</sequence>